<dbReference type="Proteomes" id="UP000249794">
    <property type="component" value="Unassembled WGS sequence"/>
</dbReference>
<organism evidence="1 2">
    <name type="scientific">Phormidesmis priestleyi</name>
    <dbReference type="NCBI Taxonomy" id="268141"/>
    <lineage>
        <taxon>Bacteria</taxon>
        <taxon>Bacillati</taxon>
        <taxon>Cyanobacteriota</taxon>
        <taxon>Cyanophyceae</taxon>
        <taxon>Leptolyngbyales</taxon>
        <taxon>Leptolyngbyaceae</taxon>
        <taxon>Phormidesmis</taxon>
    </lineage>
</organism>
<accession>A0A2W4ZFM6</accession>
<dbReference type="EMBL" id="QBMP01000059">
    <property type="protein sequence ID" value="PZO56965.1"/>
    <property type="molecule type" value="Genomic_DNA"/>
</dbReference>
<dbReference type="PANTHER" id="PTHR14136:SF17">
    <property type="entry name" value="BTB_POZ DOMAIN-CONTAINING PROTEIN KCTD9"/>
    <property type="match status" value="1"/>
</dbReference>
<dbReference type="AlphaFoldDB" id="A0A2W4ZFM6"/>
<dbReference type="SUPFAM" id="SSF141571">
    <property type="entry name" value="Pentapeptide repeat-like"/>
    <property type="match status" value="1"/>
</dbReference>
<dbReference type="Gene3D" id="2.160.20.80">
    <property type="entry name" value="E3 ubiquitin-protein ligase SopA"/>
    <property type="match status" value="1"/>
</dbReference>
<protein>
    <recommendedName>
        <fullName evidence="3">Pentapeptide repeat-containing protein</fullName>
    </recommendedName>
</protein>
<dbReference type="PANTHER" id="PTHR14136">
    <property type="entry name" value="BTB_POZ DOMAIN-CONTAINING PROTEIN KCTD9"/>
    <property type="match status" value="1"/>
</dbReference>
<gene>
    <name evidence="1" type="ORF">DCF15_07780</name>
</gene>
<comment type="caution">
    <text evidence="1">The sequence shown here is derived from an EMBL/GenBank/DDBJ whole genome shotgun (WGS) entry which is preliminary data.</text>
</comment>
<dbReference type="InterPro" id="IPR051082">
    <property type="entry name" value="Pentapeptide-BTB/POZ_domain"/>
</dbReference>
<name>A0A2W4ZFM6_9CYAN</name>
<sequence length="153" mass="17070">MTHSNISQEVSFVANKQHLALLKQGIAIWNDWRQKNPKIQPDLTQANFEGENLDGANLNDADLTAANLQGAYLTRSSLERANLENADLEGAYLVETNFKQANLTGANLTGVFLEESNFESANLEAATLEELILRQGRPRPDSKYYQGNKNARY</sequence>
<dbReference type="InterPro" id="IPR001646">
    <property type="entry name" value="5peptide_repeat"/>
</dbReference>
<proteinExistence type="predicted"/>
<dbReference type="Pfam" id="PF00805">
    <property type="entry name" value="Pentapeptide"/>
    <property type="match status" value="2"/>
</dbReference>
<evidence type="ECO:0008006" key="3">
    <source>
        <dbReference type="Google" id="ProtNLM"/>
    </source>
</evidence>
<evidence type="ECO:0000313" key="2">
    <source>
        <dbReference type="Proteomes" id="UP000249794"/>
    </source>
</evidence>
<evidence type="ECO:0000313" key="1">
    <source>
        <dbReference type="EMBL" id="PZO56965.1"/>
    </source>
</evidence>
<reference evidence="1 2" key="2">
    <citation type="submission" date="2018-06" db="EMBL/GenBank/DDBJ databases">
        <title>Metagenomic assembly of (sub)arctic Cyanobacteria and their associated microbiome from non-axenic cultures.</title>
        <authorList>
            <person name="Baurain D."/>
        </authorList>
    </citation>
    <scope>NUCLEOTIDE SEQUENCE [LARGE SCALE GENOMIC DNA]</scope>
    <source>
        <strain evidence="1">ULC027bin1</strain>
    </source>
</reference>
<reference evidence="2" key="1">
    <citation type="submission" date="2018-04" db="EMBL/GenBank/DDBJ databases">
        <authorList>
            <person name="Cornet L."/>
        </authorList>
    </citation>
    <scope>NUCLEOTIDE SEQUENCE [LARGE SCALE GENOMIC DNA]</scope>
</reference>